<organism evidence="8">
    <name type="scientific">Ananas comosus var. bracteatus</name>
    <name type="common">red pineapple</name>
    <dbReference type="NCBI Taxonomy" id="296719"/>
    <lineage>
        <taxon>Eukaryota</taxon>
        <taxon>Viridiplantae</taxon>
        <taxon>Streptophyta</taxon>
        <taxon>Embryophyta</taxon>
        <taxon>Tracheophyta</taxon>
        <taxon>Spermatophyta</taxon>
        <taxon>Magnoliopsida</taxon>
        <taxon>Liliopsida</taxon>
        <taxon>Poales</taxon>
        <taxon>Bromeliaceae</taxon>
        <taxon>Bromelioideae</taxon>
        <taxon>Ananas</taxon>
    </lineage>
</organism>
<evidence type="ECO:0000256" key="1">
    <source>
        <dbReference type="ARBA" id="ARBA00004370"/>
    </source>
</evidence>
<keyword evidence="5" id="KW-0472">Membrane</keyword>
<gene>
    <name evidence="8" type="ORF">CB5_LOCUS13287</name>
</gene>
<keyword evidence="3" id="KW-0732">Signal</keyword>
<reference evidence="8" key="1">
    <citation type="submission" date="2020-07" db="EMBL/GenBank/DDBJ databases">
        <authorList>
            <person name="Lin J."/>
        </authorList>
    </citation>
    <scope>NUCLEOTIDE SEQUENCE</scope>
</reference>
<dbReference type="InterPro" id="IPR001611">
    <property type="entry name" value="Leu-rich_rpt"/>
</dbReference>
<dbReference type="AlphaFoldDB" id="A0A6V7PHV2"/>
<dbReference type="InterPro" id="IPR053213">
    <property type="entry name" value="RLP29"/>
</dbReference>
<dbReference type="Pfam" id="PF00560">
    <property type="entry name" value="LRR_1"/>
    <property type="match status" value="3"/>
</dbReference>
<feature type="domain" description="Leucine-rich repeat-containing N-terminal plant-type" evidence="7">
    <location>
        <begin position="188"/>
        <end position="220"/>
    </location>
</feature>
<accession>A0A6V7PHV2</accession>
<feature type="region of interest" description="Disordered" evidence="6">
    <location>
        <begin position="47"/>
        <end position="66"/>
    </location>
</feature>
<evidence type="ECO:0000259" key="7">
    <source>
        <dbReference type="Pfam" id="PF08263"/>
    </source>
</evidence>
<evidence type="ECO:0000313" key="8">
    <source>
        <dbReference type="EMBL" id="CAD1830076.1"/>
    </source>
</evidence>
<keyword evidence="4" id="KW-0677">Repeat</keyword>
<evidence type="ECO:0000256" key="6">
    <source>
        <dbReference type="SAM" id="MobiDB-lite"/>
    </source>
</evidence>
<dbReference type="InterPro" id="IPR032675">
    <property type="entry name" value="LRR_dom_sf"/>
</dbReference>
<dbReference type="SUPFAM" id="SSF52058">
    <property type="entry name" value="L domain-like"/>
    <property type="match status" value="1"/>
</dbReference>
<dbReference type="PANTHER" id="PTHR48009:SF16">
    <property type="entry name" value="LEUCINE-RICH REPEAT-CONTAINING N-TERMINAL PLANT-TYPE DOMAIN-CONTAINING PROTEIN"/>
    <property type="match status" value="1"/>
</dbReference>
<dbReference type="EMBL" id="LR862148">
    <property type="protein sequence ID" value="CAD1830076.1"/>
    <property type="molecule type" value="Genomic_DNA"/>
</dbReference>
<dbReference type="Pfam" id="PF08263">
    <property type="entry name" value="LRRNT_2"/>
    <property type="match status" value="1"/>
</dbReference>
<keyword evidence="2" id="KW-0433">Leucine-rich repeat</keyword>
<dbReference type="InterPro" id="IPR013210">
    <property type="entry name" value="LRR_N_plant-typ"/>
</dbReference>
<comment type="subcellular location">
    <subcellularLocation>
        <location evidence="1">Membrane</location>
    </subcellularLocation>
</comment>
<proteinExistence type="predicted"/>
<evidence type="ECO:0000256" key="5">
    <source>
        <dbReference type="ARBA" id="ARBA00023136"/>
    </source>
</evidence>
<dbReference type="GO" id="GO:0016020">
    <property type="term" value="C:membrane"/>
    <property type="evidence" value="ECO:0007669"/>
    <property type="project" value="UniProtKB-SubCell"/>
</dbReference>
<evidence type="ECO:0000256" key="4">
    <source>
        <dbReference type="ARBA" id="ARBA00022737"/>
    </source>
</evidence>
<dbReference type="PANTHER" id="PTHR48009">
    <property type="entry name" value="LEUCINE-RICH REPEAT (LRR) FAMILY PROTEIN"/>
    <property type="match status" value="1"/>
</dbReference>
<sequence>MLVRVAPYKPALRRWPSRYLFAMRVGRRSGLPWKRLIPRVRMLTTTGPLGSAPVRQPTGGSQSQTAYGRVSSDLTLSIHHAMWTLTRILSFLPRSPVIAAVALSSAIATRAYKRLSLDLSGVILGFLVTAIHIAARARLRPFDHCFRRKKVQSAASRVLSSKLTKIGQEKKRLLEEEFKEGGSVTVSALKSLMKQWKNTPPSWQQSKDPCSERWDGVICTKSRVTTLKLFSMGLEGTLSDNIGKFDQLQTLILFKCSFTGTILDELGNLRQLTFLTLNSNKFIGRIPATLGKLSNLSWLDLADNQLNGTLPVSMNASPGLDQLLNAQHL</sequence>
<protein>
    <recommendedName>
        <fullName evidence="7">Leucine-rich repeat-containing N-terminal plant-type domain-containing protein</fullName>
    </recommendedName>
</protein>
<evidence type="ECO:0000256" key="2">
    <source>
        <dbReference type="ARBA" id="ARBA00022614"/>
    </source>
</evidence>
<name>A0A6V7PHV2_ANACO</name>
<evidence type="ECO:0000256" key="3">
    <source>
        <dbReference type="ARBA" id="ARBA00022729"/>
    </source>
</evidence>
<dbReference type="FunFam" id="3.80.10.10:FF:000400">
    <property type="entry name" value="Nuclear pore complex protein NUP107"/>
    <property type="match status" value="1"/>
</dbReference>
<dbReference type="Gene3D" id="3.80.10.10">
    <property type="entry name" value="Ribonuclease Inhibitor"/>
    <property type="match status" value="1"/>
</dbReference>